<dbReference type="Pfam" id="PF13531">
    <property type="entry name" value="SBP_bac_11"/>
    <property type="match status" value="1"/>
</dbReference>
<protein>
    <submittedName>
        <fullName evidence="4">Molybdenum ABC transporter, periplasmic molybdate-binding protein</fullName>
    </submittedName>
</protein>
<dbReference type="GO" id="GO:0046872">
    <property type="term" value="F:metal ion binding"/>
    <property type="evidence" value="ECO:0007669"/>
    <property type="project" value="UniProtKB-KW"/>
</dbReference>
<organism evidence="4 5">
    <name type="scientific">Maridesulfovibrio hydrothermalis AM13 = DSM 14728</name>
    <dbReference type="NCBI Taxonomy" id="1121451"/>
    <lineage>
        <taxon>Bacteria</taxon>
        <taxon>Pseudomonadati</taxon>
        <taxon>Thermodesulfobacteriota</taxon>
        <taxon>Desulfovibrionia</taxon>
        <taxon>Desulfovibrionales</taxon>
        <taxon>Desulfovibrionaceae</taxon>
        <taxon>Maridesulfovibrio</taxon>
    </lineage>
</organism>
<dbReference type="eggNOG" id="COG0725">
    <property type="taxonomic scope" value="Bacteria"/>
</dbReference>
<evidence type="ECO:0000313" key="4">
    <source>
        <dbReference type="EMBL" id="CCO22713.1"/>
    </source>
</evidence>
<dbReference type="STRING" id="1121451.DESAM_20426"/>
<evidence type="ECO:0000313" key="5">
    <source>
        <dbReference type="Proteomes" id="UP000010808"/>
    </source>
</evidence>
<dbReference type="AlphaFoldDB" id="L0R7K8"/>
<comment type="similarity">
    <text evidence="1">Belongs to the bacterial solute-binding protein ModA family.</text>
</comment>
<reference evidence="4 5" key="1">
    <citation type="submission" date="2012-10" db="EMBL/GenBank/DDBJ databases">
        <authorList>
            <person name="Genoscope - CEA"/>
        </authorList>
    </citation>
    <scope>NUCLEOTIDE SEQUENCE [LARGE SCALE GENOMIC DNA]</scope>
    <source>
        <strain evidence="5">AM13 / DSM 14728</strain>
    </source>
</reference>
<dbReference type="Gene3D" id="3.40.190.10">
    <property type="entry name" value="Periplasmic binding protein-like II"/>
    <property type="match status" value="2"/>
</dbReference>
<keyword evidence="2" id="KW-0479">Metal-binding</keyword>
<dbReference type="KEGG" id="dhy:DESAM_20426"/>
<dbReference type="GO" id="GO:0030973">
    <property type="term" value="F:molybdate ion binding"/>
    <property type="evidence" value="ECO:0007669"/>
    <property type="project" value="TreeGrafter"/>
</dbReference>
<dbReference type="RefSeq" id="WP_015335321.1">
    <property type="nucleotide sequence ID" value="NC_020055.1"/>
</dbReference>
<proteinExistence type="inferred from homology"/>
<keyword evidence="5" id="KW-1185">Reference proteome</keyword>
<dbReference type="InterPro" id="IPR005950">
    <property type="entry name" value="ModA"/>
</dbReference>
<keyword evidence="3" id="KW-0732">Signal</keyword>
<dbReference type="EMBL" id="FO203522">
    <property type="protein sequence ID" value="CCO22713.1"/>
    <property type="molecule type" value="Genomic_DNA"/>
</dbReference>
<dbReference type="PATRIC" id="fig|1121451.3.peg.691"/>
<dbReference type="InterPro" id="IPR050682">
    <property type="entry name" value="ModA/WtpA"/>
</dbReference>
<dbReference type="PANTHER" id="PTHR30632:SF0">
    <property type="entry name" value="SULFATE-BINDING PROTEIN"/>
    <property type="match status" value="1"/>
</dbReference>
<dbReference type="NCBIfam" id="TIGR01256">
    <property type="entry name" value="modA"/>
    <property type="match status" value="1"/>
</dbReference>
<dbReference type="GO" id="GO:0015689">
    <property type="term" value="P:molybdate ion transport"/>
    <property type="evidence" value="ECO:0007669"/>
    <property type="project" value="InterPro"/>
</dbReference>
<evidence type="ECO:0000256" key="2">
    <source>
        <dbReference type="ARBA" id="ARBA00022723"/>
    </source>
</evidence>
<accession>L0R7K8</accession>
<dbReference type="SUPFAM" id="SSF53850">
    <property type="entry name" value="Periplasmic binding protein-like II"/>
    <property type="match status" value="1"/>
</dbReference>
<dbReference type="Proteomes" id="UP000010808">
    <property type="component" value="Chromosome"/>
</dbReference>
<name>L0R7K8_9BACT</name>
<dbReference type="PANTHER" id="PTHR30632">
    <property type="entry name" value="MOLYBDATE-BINDING PERIPLASMIC PROTEIN"/>
    <property type="match status" value="1"/>
</dbReference>
<evidence type="ECO:0000256" key="3">
    <source>
        <dbReference type="ARBA" id="ARBA00022729"/>
    </source>
</evidence>
<gene>
    <name evidence="4" type="ORF">DESAM_20426</name>
</gene>
<dbReference type="HOGENOM" id="CLU_065520_1_0_7"/>
<evidence type="ECO:0000256" key="1">
    <source>
        <dbReference type="ARBA" id="ARBA00009175"/>
    </source>
</evidence>
<sequence length="243" mass="26527">MRLNSIILIFIMTVFIPISAQAQIIIASGAGYRSLVDDLTDSYSAKTGNKIELIYGNMSRVIAQARNSGAVDMVLGDKSFLDKAELDFNSQLVIGRGRLVIAYPKGKHFNGMNDLLSAEVSRIALPDTKRAIYGKAALQYLRSKKIYEKVEPKLLMVATVPQSASYVIAGEVDYAFINMTHARKIVKSIGGYTAVDESAYSPISILIGQMKNSASSRECSAFLKYLNSDAARRIVAAHGMSDK</sequence>